<name>A0ABQ1Q337_9ACTN</name>
<keyword evidence="15" id="KW-1185">Reference proteome</keyword>
<keyword evidence="8 13" id="KW-0812">Transmembrane</keyword>
<evidence type="ECO:0000256" key="13">
    <source>
        <dbReference type="SAM" id="Phobius"/>
    </source>
</evidence>
<evidence type="ECO:0000256" key="4">
    <source>
        <dbReference type="ARBA" id="ARBA00020268"/>
    </source>
</evidence>
<proteinExistence type="inferred from homology"/>
<dbReference type="PANTHER" id="PTHR43298">
    <property type="entry name" value="MULTIDRUG RESISTANCE PROTEIN NORM-RELATED"/>
    <property type="match status" value="1"/>
</dbReference>
<evidence type="ECO:0000256" key="9">
    <source>
        <dbReference type="ARBA" id="ARBA00022989"/>
    </source>
</evidence>
<evidence type="ECO:0000256" key="3">
    <source>
        <dbReference type="ARBA" id="ARBA00010199"/>
    </source>
</evidence>
<evidence type="ECO:0000256" key="2">
    <source>
        <dbReference type="ARBA" id="ARBA00004651"/>
    </source>
</evidence>
<feature type="transmembrane region" description="Helical" evidence="13">
    <location>
        <begin position="289"/>
        <end position="309"/>
    </location>
</feature>
<dbReference type="NCBIfam" id="TIGR00797">
    <property type="entry name" value="matE"/>
    <property type="match status" value="1"/>
</dbReference>
<dbReference type="Proteomes" id="UP000630594">
    <property type="component" value="Unassembled WGS sequence"/>
</dbReference>
<feature type="transmembrane region" description="Helical" evidence="13">
    <location>
        <begin position="424"/>
        <end position="444"/>
    </location>
</feature>
<reference evidence="15" key="1">
    <citation type="journal article" date="2019" name="Int. J. Syst. Evol. Microbiol.">
        <title>The Global Catalogue of Microorganisms (GCM) 10K type strain sequencing project: providing services to taxonomists for standard genome sequencing and annotation.</title>
        <authorList>
            <consortium name="The Broad Institute Genomics Platform"/>
            <consortium name="The Broad Institute Genome Sequencing Center for Infectious Disease"/>
            <person name="Wu L."/>
            <person name="Ma J."/>
        </authorList>
    </citation>
    <scope>NUCLEOTIDE SEQUENCE [LARGE SCALE GENOMIC DNA]</scope>
    <source>
        <strain evidence="15">CCM 7403</strain>
    </source>
</reference>
<comment type="similarity">
    <text evidence="3">Belongs to the multi antimicrobial extrusion (MATE) (TC 2.A.66.1) family.</text>
</comment>
<feature type="transmembrane region" description="Helical" evidence="13">
    <location>
        <begin position="362"/>
        <end position="383"/>
    </location>
</feature>
<keyword evidence="7" id="KW-1003">Cell membrane</keyword>
<feature type="transmembrane region" description="Helical" evidence="13">
    <location>
        <begin position="22"/>
        <end position="40"/>
    </location>
</feature>
<evidence type="ECO:0000256" key="8">
    <source>
        <dbReference type="ARBA" id="ARBA00022692"/>
    </source>
</evidence>
<dbReference type="InterPro" id="IPR050222">
    <property type="entry name" value="MATE_MdtK"/>
</dbReference>
<evidence type="ECO:0000256" key="11">
    <source>
        <dbReference type="ARBA" id="ARBA00023136"/>
    </source>
</evidence>
<evidence type="ECO:0000256" key="7">
    <source>
        <dbReference type="ARBA" id="ARBA00022475"/>
    </source>
</evidence>
<evidence type="ECO:0000256" key="5">
    <source>
        <dbReference type="ARBA" id="ARBA00022448"/>
    </source>
</evidence>
<feature type="transmembrane region" description="Helical" evidence="13">
    <location>
        <begin position="60"/>
        <end position="83"/>
    </location>
</feature>
<feature type="transmembrane region" description="Helical" evidence="13">
    <location>
        <begin position="172"/>
        <end position="193"/>
    </location>
</feature>
<feature type="transmembrane region" description="Helical" evidence="13">
    <location>
        <begin position="95"/>
        <end position="121"/>
    </location>
</feature>
<feature type="transmembrane region" description="Helical" evidence="13">
    <location>
        <begin position="395"/>
        <end position="418"/>
    </location>
</feature>
<evidence type="ECO:0000256" key="6">
    <source>
        <dbReference type="ARBA" id="ARBA00022449"/>
    </source>
</evidence>
<keyword evidence="9 13" id="KW-1133">Transmembrane helix</keyword>
<dbReference type="InterPro" id="IPR048279">
    <property type="entry name" value="MdtK-like"/>
</dbReference>
<feature type="transmembrane region" description="Helical" evidence="13">
    <location>
        <begin position="330"/>
        <end position="350"/>
    </location>
</feature>
<feature type="transmembrane region" description="Helical" evidence="13">
    <location>
        <begin position="248"/>
        <end position="269"/>
    </location>
</feature>
<comment type="function">
    <text evidence="1">Multidrug efflux pump.</text>
</comment>
<accession>A0ABQ1Q337</accession>
<feature type="transmembrane region" description="Helical" evidence="13">
    <location>
        <begin position="141"/>
        <end position="165"/>
    </location>
</feature>
<dbReference type="PIRSF" id="PIRSF006603">
    <property type="entry name" value="DinF"/>
    <property type="match status" value="1"/>
</dbReference>
<evidence type="ECO:0000313" key="14">
    <source>
        <dbReference type="EMBL" id="GGD11734.1"/>
    </source>
</evidence>
<protein>
    <recommendedName>
        <fullName evidence="4">Probable multidrug resistance protein NorM</fullName>
    </recommendedName>
    <alternativeName>
        <fullName evidence="12">Multidrug-efflux transporter</fullName>
    </alternativeName>
</protein>
<comment type="caution">
    <text evidence="14">The sequence shown here is derived from an EMBL/GenBank/DDBJ whole genome shotgun (WGS) entry which is preliminary data.</text>
</comment>
<keyword evidence="6" id="KW-0050">Antiport</keyword>
<keyword evidence="10" id="KW-0406">Ion transport</keyword>
<evidence type="ECO:0000256" key="10">
    <source>
        <dbReference type="ARBA" id="ARBA00023065"/>
    </source>
</evidence>
<gene>
    <name evidence="14" type="ORF">GCM10007231_08240</name>
</gene>
<dbReference type="Pfam" id="PF01554">
    <property type="entry name" value="MatE"/>
    <property type="match status" value="2"/>
</dbReference>
<evidence type="ECO:0000313" key="15">
    <source>
        <dbReference type="Proteomes" id="UP000630594"/>
    </source>
</evidence>
<organism evidence="14 15">
    <name type="scientific">Nocardioides daphniae</name>
    <dbReference type="NCBI Taxonomy" id="402297"/>
    <lineage>
        <taxon>Bacteria</taxon>
        <taxon>Bacillati</taxon>
        <taxon>Actinomycetota</taxon>
        <taxon>Actinomycetes</taxon>
        <taxon>Propionibacteriales</taxon>
        <taxon>Nocardioidaceae</taxon>
        <taxon>Nocardioides</taxon>
    </lineage>
</organism>
<dbReference type="EMBL" id="BMCK01000001">
    <property type="protein sequence ID" value="GGD11734.1"/>
    <property type="molecule type" value="Genomic_DNA"/>
</dbReference>
<evidence type="ECO:0000256" key="1">
    <source>
        <dbReference type="ARBA" id="ARBA00003408"/>
    </source>
</evidence>
<sequence>MTWVTRQTCLDSMTVHQTDRQIFRLAIPAFFALVAEPLFLLTDTAIVGRLGTPELAGVGIAAVVMQTAVGLCVFLAYGTTAGVSRHLGAGDARRALALGADGIWLAVGLGVLLTTVLLTVTGPLVDAFGVGEAVAGHAQDYLVVALLGVTPLLVMLAATGVLRGLQDTRTPLWVAVGGNAVNVVLNLVLVFGYGPFPALGVAGSALGSVIAQVLSAAVLVAVVVRAARAEGASLAPDLPGIRDAGRASVPLVVRTLALRAALVVGAWAVASSGDPEGEAVAAHQVAFTIWTFLVFALDAIAIAAQTLTGHALGAGDRDRTRELTRRMIRWGWASGVVAGLVLAASSPWLGPLFSQDPAVHELLVPILLVAALSQPMAGVVFVLDGVLIGAGDGRFLAWAGVWTLVAYVPPVLAVPLLVTQAQSLLWIWILFSGLFMGVRCAVLLHRARGERWMVLGAS</sequence>
<dbReference type="PANTHER" id="PTHR43298:SF2">
    <property type="entry name" value="FMN_FAD EXPORTER YEEO-RELATED"/>
    <property type="match status" value="1"/>
</dbReference>
<keyword evidence="5" id="KW-0813">Transport</keyword>
<evidence type="ECO:0000256" key="12">
    <source>
        <dbReference type="ARBA" id="ARBA00031636"/>
    </source>
</evidence>
<keyword evidence="11 13" id="KW-0472">Membrane</keyword>
<feature type="transmembrane region" description="Helical" evidence="13">
    <location>
        <begin position="205"/>
        <end position="227"/>
    </location>
</feature>
<dbReference type="InterPro" id="IPR002528">
    <property type="entry name" value="MATE_fam"/>
</dbReference>
<comment type="subcellular location">
    <subcellularLocation>
        <location evidence="2">Cell membrane</location>
        <topology evidence="2">Multi-pass membrane protein</topology>
    </subcellularLocation>
</comment>